<feature type="transmembrane region" description="Helical" evidence="1">
    <location>
        <begin position="57"/>
        <end position="78"/>
    </location>
</feature>
<sequence>MKITTESIKSLFKADQTIGISKFRFYLLRFIYLVNAVLLGSSVWTEIFTHEGLWEPLPGVAFSFWAAFSVLAILGVFYPLKMIPLLLVQFSYKLIWLIIVAYPLWLTDHLAGSSAQGLTAINFKGIIVDLLVIPWPYVLKNFISG</sequence>
<keyword evidence="1" id="KW-1133">Transmembrane helix</keyword>
<gene>
    <name evidence="2" type="ORF">IPP15_22705</name>
</gene>
<dbReference type="AlphaFoldDB" id="A0A9D7T011"/>
<evidence type="ECO:0000256" key="1">
    <source>
        <dbReference type="SAM" id="Phobius"/>
    </source>
</evidence>
<organism evidence="2 3">
    <name type="scientific">Candidatus Opimibacter skivensis</name>
    <dbReference type="NCBI Taxonomy" id="2982028"/>
    <lineage>
        <taxon>Bacteria</taxon>
        <taxon>Pseudomonadati</taxon>
        <taxon>Bacteroidota</taxon>
        <taxon>Saprospiria</taxon>
        <taxon>Saprospirales</taxon>
        <taxon>Saprospiraceae</taxon>
        <taxon>Candidatus Opimibacter</taxon>
    </lineage>
</organism>
<feature type="transmembrane region" description="Helical" evidence="1">
    <location>
        <begin position="85"/>
        <end position="105"/>
    </location>
</feature>
<dbReference type="Proteomes" id="UP000808337">
    <property type="component" value="Unassembled WGS sequence"/>
</dbReference>
<keyword evidence="1" id="KW-0472">Membrane</keyword>
<comment type="caution">
    <text evidence="2">The sequence shown here is derived from an EMBL/GenBank/DDBJ whole genome shotgun (WGS) entry which is preliminary data.</text>
</comment>
<evidence type="ECO:0000313" key="3">
    <source>
        <dbReference type="Proteomes" id="UP000808337"/>
    </source>
</evidence>
<name>A0A9D7T011_9BACT</name>
<feature type="transmembrane region" description="Helical" evidence="1">
    <location>
        <begin position="117"/>
        <end position="139"/>
    </location>
</feature>
<protein>
    <submittedName>
        <fullName evidence="2">Uncharacterized protein</fullName>
    </submittedName>
</protein>
<keyword evidence="1" id="KW-0812">Transmembrane</keyword>
<reference evidence="2 3" key="1">
    <citation type="submission" date="2020-10" db="EMBL/GenBank/DDBJ databases">
        <title>Connecting structure to function with the recovery of over 1000 high-quality activated sludge metagenome-assembled genomes encoding full-length rRNA genes using long-read sequencing.</title>
        <authorList>
            <person name="Singleton C.M."/>
            <person name="Petriglieri F."/>
            <person name="Kristensen J.M."/>
            <person name="Kirkegaard R.H."/>
            <person name="Michaelsen T.Y."/>
            <person name="Andersen M.H."/>
            <person name="Karst S.M."/>
            <person name="Dueholm M.S."/>
            <person name="Nielsen P.H."/>
            <person name="Albertsen M."/>
        </authorList>
    </citation>
    <scope>NUCLEOTIDE SEQUENCE [LARGE SCALE GENOMIC DNA]</scope>
    <source>
        <strain evidence="2">Ribe_18-Q3-R11-54_MAXAC.273</strain>
    </source>
</reference>
<accession>A0A9D7T011</accession>
<feature type="transmembrane region" description="Helical" evidence="1">
    <location>
        <begin position="26"/>
        <end position="45"/>
    </location>
</feature>
<dbReference type="EMBL" id="JADKGY010000033">
    <property type="protein sequence ID" value="MBK9985132.1"/>
    <property type="molecule type" value="Genomic_DNA"/>
</dbReference>
<proteinExistence type="predicted"/>
<evidence type="ECO:0000313" key="2">
    <source>
        <dbReference type="EMBL" id="MBK9985132.1"/>
    </source>
</evidence>